<reference evidence="1" key="2">
    <citation type="journal article" date="2015" name="Fish Shellfish Immunol.">
        <title>Early steps in the European eel (Anguilla anguilla)-Vibrio vulnificus interaction in the gills: Role of the RtxA13 toxin.</title>
        <authorList>
            <person name="Callol A."/>
            <person name="Pajuelo D."/>
            <person name="Ebbesson L."/>
            <person name="Teles M."/>
            <person name="MacKenzie S."/>
            <person name="Amaro C."/>
        </authorList>
    </citation>
    <scope>NUCLEOTIDE SEQUENCE</scope>
</reference>
<dbReference type="EMBL" id="GBXM01080083">
    <property type="protein sequence ID" value="JAH28494.1"/>
    <property type="molecule type" value="Transcribed_RNA"/>
</dbReference>
<evidence type="ECO:0000313" key="1">
    <source>
        <dbReference type="EMBL" id="JAH28494.1"/>
    </source>
</evidence>
<name>A0A0E9RHC0_ANGAN</name>
<reference evidence="1" key="1">
    <citation type="submission" date="2014-11" db="EMBL/GenBank/DDBJ databases">
        <authorList>
            <person name="Amaro Gonzalez C."/>
        </authorList>
    </citation>
    <scope>NUCLEOTIDE SEQUENCE</scope>
</reference>
<protein>
    <submittedName>
        <fullName evidence="1">Uncharacterized protein</fullName>
    </submittedName>
</protein>
<proteinExistence type="predicted"/>
<organism evidence="1">
    <name type="scientific">Anguilla anguilla</name>
    <name type="common">European freshwater eel</name>
    <name type="synonym">Muraena anguilla</name>
    <dbReference type="NCBI Taxonomy" id="7936"/>
    <lineage>
        <taxon>Eukaryota</taxon>
        <taxon>Metazoa</taxon>
        <taxon>Chordata</taxon>
        <taxon>Craniata</taxon>
        <taxon>Vertebrata</taxon>
        <taxon>Euteleostomi</taxon>
        <taxon>Actinopterygii</taxon>
        <taxon>Neopterygii</taxon>
        <taxon>Teleostei</taxon>
        <taxon>Anguilliformes</taxon>
        <taxon>Anguillidae</taxon>
        <taxon>Anguilla</taxon>
    </lineage>
</organism>
<sequence>MLSYLHTLDNIANLWKLADYVSPFVQRDS</sequence>
<accession>A0A0E9RHC0</accession>
<dbReference type="AlphaFoldDB" id="A0A0E9RHC0"/>